<dbReference type="Proteomes" id="UP001499933">
    <property type="component" value="Unassembled WGS sequence"/>
</dbReference>
<name>A0ABN2QL18_9MICO</name>
<sequence>MTQSANNDPTFFTGARLIIGDGSDPIDDAGILISNGTIIGIGPTADVSVADGVRRVDLTGKIVMPTIVNPHGHAGYLKGANTDAANFSRENVLDHLRRFVYYGVSVFQSLGTDRDDIEISIRDEQRGGTLDDPELALLLSASNGIAAPTPGGGNGGAFFAPDAIREASTPDEARQIVREIAAKNPDVIKFWVDDRNGTKVKFGPDVYEAIIDEAHKAGKMAIAHIYELDDAKGVVRAGVDGTAHMVREPGPDDELLTLMRENDVFVFTSMSIQKALLDAADWLDDPALAETVDQASRDTFRTIFSQVPPDVLTQMTAGYQVLESSLSTYVDAGVRVLLSGDTGVMAQFPGYTEHRELAAMVAAGTSPLAAIKAATLLPAQMLGLDDRGSLEAGKRADFIVLDADPLDDITNTTKIADVYIAGAAIDRETLKAGFAGS</sequence>
<dbReference type="Gene3D" id="2.30.40.10">
    <property type="entry name" value="Urease, subunit C, domain 1"/>
    <property type="match status" value="1"/>
</dbReference>
<dbReference type="PANTHER" id="PTHR43135:SF3">
    <property type="entry name" value="ALPHA-D-RIBOSE 1-METHYLPHOSPHONATE 5-TRIPHOSPHATE DIPHOSPHATASE"/>
    <property type="match status" value="1"/>
</dbReference>
<keyword evidence="3" id="KW-1185">Reference proteome</keyword>
<dbReference type="Pfam" id="PF01979">
    <property type="entry name" value="Amidohydro_1"/>
    <property type="match status" value="1"/>
</dbReference>
<evidence type="ECO:0000313" key="2">
    <source>
        <dbReference type="EMBL" id="GAA1953526.1"/>
    </source>
</evidence>
<accession>A0ABN2QL18</accession>
<gene>
    <name evidence="2" type="ORF">GCM10009776_14210</name>
</gene>
<evidence type="ECO:0000313" key="3">
    <source>
        <dbReference type="Proteomes" id="UP001499933"/>
    </source>
</evidence>
<dbReference type="EMBL" id="BAAAOG010000002">
    <property type="protein sequence ID" value="GAA1953526.1"/>
    <property type="molecule type" value="Genomic_DNA"/>
</dbReference>
<dbReference type="InterPro" id="IPR011059">
    <property type="entry name" value="Metal-dep_hydrolase_composite"/>
</dbReference>
<dbReference type="InterPro" id="IPR006680">
    <property type="entry name" value="Amidohydro-rel"/>
</dbReference>
<dbReference type="SUPFAM" id="SSF51556">
    <property type="entry name" value="Metallo-dependent hydrolases"/>
    <property type="match status" value="1"/>
</dbReference>
<evidence type="ECO:0000259" key="1">
    <source>
        <dbReference type="Pfam" id="PF01979"/>
    </source>
</evidence>
<comment type="caution">
    <text evidence="2">The sequence shown here is derived from an EMBL/GenBank/DDBJ whole genome shotgun (WGS) entry which is preliminary data.</text>
</comment>
<dbReference type="InterPro" id="IPR032466">
    <property type="entry name" value="Metal_Hydrolase"/>
</dbReference>
<proteinExistence type="predicted"/>
<dbReference type="SUPFAM" id="SSF51338">
    <property type="entry name" value="Composite domain of metallo-dependent hydrolases"/>
    <property type="match status" value="1"/>
</dbReference>
<organism evidence="2 3">
    <name type="scientific">Microbacterium deminutum</name>
    <dbReference type="NCBI Taxonomy" id="344164"/>
    <lineage>
        <taxon>Bacteria</taxon>
        <taxon>Bacillati</taxon>
        <taxon>Actinomycetota</taxon>
        <taxon>Actinomycetes</taxon>
        <taxon>Micrococcales</taxon>
        <taxon>Microbacteriaceae</taxon>
        <taxon>Microbacterium</taxon>
    </lineage>
</organism>
<protein>
    <submittedName>
        <fullName evidence="2">Amidohydrolase family protein</fullName>
    </submittedName>
</protein>
<dbReference type="InterPro" id="IPR051781">
    <property type="entry name" value="Metallo-dep_Hydrolase"/>
</dbReference>
<reference evidence="2 3" key="1">
    <citation type="journal article" date="2019" name="Int. J. Syst. Evol. Microbiol.">
        <title>The Global Catalogue of Microorganisms (GCM) 10K type strain sequencing project: providing services to taxonomists for standard genome sequencing and annotation.</title>
        <authorList>
            <consortium name="The Broad Institute Genomics Platform"/>
            <consortium name="The Broad Institute Genome Sequencing Center for Infectious Disease"/>
            <person name="Wu L."/>
            <person name="Ma J."/>
        </authorList>
    </citation>
    <scope>NUCLEOTIDE SEQUENCE [LARGE SCALE GENOMIC DNA]</scope>
    <source>
        <strain evidence="2 3">JCM 14901</strain>
    </source>
</reference>
<dbReference type="RefSeq" id="WP_344092797.1">
    <property type="nucleotide sequence ID" value="NZ_BAAAOG010000002.1"/>
</dbReference>
<dbReference type="PANTHER" id="PTHR43135">
    <property type="entry name" value="ALPHA-D-RIBOSE 1-METHYLPHOSPHONATE 5-TRIPHOSPHATE DIPHOSPHATASE"/>
    <property type="match status" value="1"/>
</dbReference>
<dbReference type="Gene3D" id="3.20.20.140">
    <property type="entry name" value="Metal-dependent hydrolases"/>
    <property type="match status" value="1"/>
</dbReference>
<feature type="domain" description="Amidohydrolase-related" evidence="1">
    <location>
        <begin position="62"/>
        <end position="422"/>
    </location>
</feature>